<reference evidence="2" key="1">
    <citation type="submission" date="2020-11" db="EMBL/GenBank/DDBJ databases">
        <title>Sequencing the genomes of 1000 actinobacteria strains.</title>
        <authorList>
            <person name="Klenk H.-P."/>
        </authorList>
    </citation>
    <scope>NUCLEOTIDE SEQUENCE</scope>
    <source>
        <strain evidence="2">DSM 43175</strain>
    </source>
</reference>
<accession>A0A931DVW6</accession>
<name>A0A931DVW6_9ACTN</name>
<keyword evidence="1" id="KW-0812">Transmembrane</keyword>
<dbReference type="Proteomes" id="UP000614047">
    <property type="component" value="Unassembled WGS sequence"/>
</dbReference>
<evidence type="ECO:0000256" key="1">
    <source>
        <dbReference type="SAM" id="Phobius"/>
    </source>
</evidence>
<keyword evidence="1" id="KW-0472">Membrane</keyword>
<proteinExistence type="predicted"/>
<organism evidence="2 3">
    <name type="scientific">Actinomadura viridis</name>
    <dbReference type="NCBI Taxonomy" id="58110"/>
    <lineage>
        <taxon>Bacteria</taxon>
        <taxon>Bacillati</taxon>
        <taxon>Actinomycetota</taxon>
        <taxon>Actinomycetes</taxon>
        <taxon>Streptosporangiales</taxon>
        <taxon>Thermomonosporaceae</taxon>
        <taxon>Actinomadura</taxon>
    </lineage>
</organism>
<comment type="caution">
    <text evidence="2">The sequence shown here is derived from an EMBL/GenBank/DDBJ whole genome shotgun (WGS) entry which is preliminary data.</text>
</comment>
<sequence>MDRHASRINHLALVLFGLLLLAAGGLALARGLGAFGAAARSDPLITEPMRRYAAAQGWFWPAVAAVAVVVALLGLAWLAAQLRSDRLPDLPVEPDERGGTTRVSAGAVTDALEDEIGKYPGVRGVHARLLGRPRSPRLRLKVSYERHADLADLRRRIGDQAVARLRTALDRESLPAVVRLRVVSGGETRRRVV</sequence>
<keyword evidence="3" id="KW-1185">Reference proteome</keyword>
<evidence type="ECO:0008006" key="4">
    <source>
        <dbReference type="Google" id="ProtNLM"/>
    </source>
</evidence>
<dbReference type="AlphaFoldDB" id="A0A931DVW6"/>
<keyword evidence="1" id="KW-1133">Transmembrane helix</keyword>
<dbReference type="RefSeq" id="WP_197015724.1">
    <property type="nucleotide sequence ID" value="NZ_BAABES010000003.1"/>
</dbReference>
<dbReference type="EMBL" id="JADOUA010000001">
    <property type="protein sequence ID" value="MBG6093698.1"/>
    <property type="molecule type" value="Genomic_DNA"/>
</dbReference>
<dbReference type="NCBIfam" id="NF033218">
    <property type="entry name" value="anchor_AmaP"/>
    <property type="match status" value="1"/>
</dbReference>
<evidence type="ECO:0000313" key="2">
    <source>
        <dbReference type="EMBL" id="MBG6093698.1"/>
    </source>
</evidence>
<feature type="transmembrane region" description="Helical" evidence="1">
    <location>
        <begin position="57"/>
        <end position="80"/>
    </location>
</feature>
<gene>
    <name evidence="2" type="ORF">IW256_007811</name>
</gene>
<protein>
    <recommendedName>
        <fullName evidence="4">Alkaline shock response membrane anchor protein AmaP</fullName>
    </recommendedName>
</protein>
<evidence type="ECO:0000313" key="3">
    <source>
        <dbReference type="Proteomes" id="UP000614047"/>
    </source>
</evidence>